<feature type="domain" description="CobE/GbiG C-terminal" evidence="1">
    <location>
        <begin position="10"/>
        <end position="110"/>
    </location>
</feature>
<dbReference type="Gene3D" id="3.30.420.180">
    <property type="entry name" value="CobE/GbiG C-terminal domain"/>
    <property type="match status" value="1"/>
</dbReference>
<gene>
    <name evidence="2" type="ORF">JI749_16210</name>
</gene>
<accession>A0ABX7BWF1</accession>
<proteinExistence type="predicted"/>
<keyword evidence="3" id="KW-1185">Reference proteome</keyword>
<sequence>MTTIEGRAPLIIGLGCSTAANAGEIISLIAACLAEIQREPCDVVALATHVRKHGDPALADAAAHYELPLHFLDDDDLASDAPGTCEAVAAAAGPLLLGKRKSRYATCAIASCRPGFSLAAFGQCGRSSAAMASSTPATSLAGP</sequence>
<dbReference type="Proteomes" id="UP000595460">
    <property type="component" value="Chromosome"/>
</dbReference>
<evidence type="ECO:0000313" key="3">
    <source>
        <dbReference type="Proteomes" id="UP000595460"/>
    </source>
</evidence>
<dbReference type="InterPro" id="IPR002750">
    <property type="entry name" value="CobE/GbiG_C"/>
</dbReference>
<protein>
    <submittedName>
        <fullName evidence="2">Cobalamin biosynthesis protein</fullName>
    </submittedName>
</protein>
<dbReference type="EMBL" id="CP068047">
    <property type="protein sequence ID" value="QQR35863.1"/>
    <property type="molecule type" value="Genomic_DNA"/>
</dbReference>
<name>A0ABX7BWF1_9HYPH</name>
<organism evidence="2 3">
    <name type="scientific">Devosia oryziradicis</name>
    <dbReference type="NCBI Taxonomy" id="2801335"/>
    <lineage>
        <taxon>Bacteria</taxon>
        <taxon>Pseudomonadati</taxon>
        <taxon>Pseudomonadota</taxon>
        <taxon>Alphaproteobacteria</taxon>
        <taxon>Hyphomicrobiales</taxon>
        <taxon>Devosiaceae</taxon>
        <taxon>Devosia</taxon>
    </lineage>
</organism>
<evidence type="ECO:0000313" key="2">
    <source>
        <dbReference type="EMBL" id="QQR35863.1"/>
    </source>
</evidence>
<dbReference type="RefSeq" id="WP_201656314.1">
    <property type="nucleotide sequence ID" value="NZ_CP068047.1"/>
</dbReference>
<reference evidence="2 3" key="1">
    <citation type="submission" date="2021-01" db="EMBL/GenBank/DDBJ databases">
        <title>Genome seq and assembly of Devosia sp. G19.</title>
        <authorList>
            <person name="Chhetri G."/>
        </authorList>
    </citation>
    <scope>NUCLEOTIDE SEQUENCE [LARGE SCALE GENOMIC DNA]</scope>
    <source>
        <strain evidence="2 3">G19</strain>
    </source>
</reference>
<evidence type="ECO:0000259" key="1">
    <source>
        <dbReference type="Pfam" id="PF01890"/>
    </source>
</evidence>
<dbReference type="Pfam" id="PF01890">
    <property type="entry name" value="CbiG_C"/>
    <property type="match status" value="1"/>
</dbReference>
<dbReference type="InterPro" id="IPR036518">
    <property type="entry name" value="CobE/GbiG_C_sf"/>
</dbReference>
<dbReference type="SUPFAM" id="SSF159664">
    <property type="entry name" value="CobE/GbiG C-terminal domain-like"/>
    <property type="match status" value="1"/>
</dbReference>